<protein>
    <submittedName>
        <fullName evidence="1">Uncharacterized protein</fullName>
    </submittedName>
</protein>
<organism evidence="1 2">
    <name type="scientific">Cordylochernes scorpioides</name>
    <dbReference type="NCBI Taxonomy" id="51811"/>
    <lineage>
        <taxon>Eukaryota</taxon>
        <taxon>Metazoa</taxon>
        <taxon>Ecdysozoa</taxon>
        <taxon>Arthropoda</taxon>
        <taxon>Chelicerata</taxon>
        <taxon>Arachnida</taxon>
        <taxon>Pseudoscorpiones</taxon>
        <taxon>Cheliferoidea</taxon>
        <taxon>Chernetidae</taxon>
        <taxon>Cordylochernes</taxon>
    </lineage>
</organism>
<keyword evidence="2" id="KW-1185">Reference proteome</keyword>
<evidence type="ECO:0000313" key="1">
    <source>
        <dbReference type="EMBL" id="UYV68971.1"/>
    </source>
</evidence>
<dbReference type="Proteomes" id="UP001235939">
    <property type="component" value="Chromosome 06"/>
</dbReference>
<accession>A0ABY6KLA3</accession>
<name>A0ABY6KLA3_9ARAC</name>
<gene>
    <name evidence="1" type="ORF">LAZ67_6001867</name>
</gene>
<evidence type="ECO:0000313" key="2">
    <source>
        <dbReference type="Proteomes" id="UP001235939"/>
    </source>
</evidence>
<reference evidence="1 2" key="1">
    <citation type="submission" date="2022-01" db="EMBL/GenBank/DDBJ databases">
        <title>A chromosomal length assembly of Cordylochernes scorpioides.</title>
        <authorList>
            <person name="Zeh D."/>
            <person name="Zeh J."/>
        </authorList>
    </citation>
    <scope>NUCLEOTIDE SEQUENCE [LARGE SCALE GENOMIC DNA]</scope>
    <source>
        <strain evidence="1">IN4F17</strain>
        <tissue evidence="1">Whole Body</tissue>
    </source>
</reference>
<proteinExistence type="predicted"/>
<sequence length="140" mass="15919">MRLLTVVWANYNWTAFKTLMQRIEMTECKLSKTSLFPGDRTRSKKKKLIFPSSLIEFKEGIGDIWITNGGIQLQMIPKGMNLGRMCDVESGHVCPLNVEPGSSLRESREDDDSHYLSSMINPDLPEEKNIYIFNGTAVAF</sequence>
<dbReference type="EMBL" id="CP092868">
    <property type="protein sequence ID" value="UYV68971.1"/>
    <property type="molecule type" value="Genomic_DNA"/>
</dbReference>